<evidence type="ECO:0000256" key="5">
    <source>
        <dbReference type="ARBA" id="ARBA00022847"/>
    </source>
</evidence>
<evidence type="ECO:0000313" key="9">
    <source>
        <dbReference type="EMBL" id="ASN04278.1"/>
    </source>
</evidence>
<reference evidence="9 10" key="1">
    <citation type="journal article" date="2003" name="Int. J. Syst. Evol. Microbiol.">
        <title>Virgibacillus carmonensis sp. nov., Virgibacillus necropolis sp. nov. and Virgibacillus picturae sp. nov., three novel species isolated from deteriorated mural paintings, transfer of the species of the genus salibacillus to Virgibacillus, as Virgibacillus marismortui comb. nov. and Virgibacillus salexigens comb. nov., and emended description of the genus Virgibacillus.</title>
        <authorList>
            <person name="Heyrman J."/>
            <person name="Logan N.A."/>
            <person name="Busse H.J."/>
            <person name="Balcaen A."/>
            <person name="Lebbe L."/>
            <person name="Rodriguez-Diaz M."/>
            <person name="Swings J."/>
            <person name="De Vos P."/>
        </authorList>
    </citation>
    <scope>NUCLEOTIDE SEQUENCE [LARGE SCALE GENOMIC DNA]</scope>
    <source>
        <strain evidence="9 10">LMG 19488</strain>
    </source>
</reference>
<keyword evidence="4 8" id="KW-0812">Transmembrane</keyword>
<dbReference type="PANTHER" id="PTHR42865:SF7">
    <property type="entry name" value="PROTON_GLUTAMATE-ASPARTATE SYMPORTER"/>
    <property type="match status" value="1"/>
</dbReference>
<feature type="transmembrane region" description="Helical" evidence="8">
    <location>
        <begin position="188"/>
        <end position="206"/>
    </location>
</feature>
<dbReference type="PANTHER" id="PTHR42865">
    <property type="entry name" value="PROTON/GLUTAMATE-ASPARTATE SYMPORTER"/>
    <property type="match status" value="1"/>
</dbReference>
<dbReference type="SUPFAM" id="SSF118215">
    <property type="entry name" value="Proton glutamate symport protein"/>
    <property type="match status" value="1"/>
</dbReference>
<accession>A0A221M9F2</accession>
<keyword evidence="5" id="KW-0769">Symport</keyword>
<protein>
    <submittedName>
        <fullName evidence="9">Sodium:dicarboxylate symporter</fullName>
    </submittedName>
</protein>
<dbReference type="EMBL" id="CP022437">
    <property type="protein sequence ID" value="ASN04278.1"/>
    <property type="molecule type" value="Genomic_DNA"/>
</dbReference>
<evidence type="ECO:0000313" key="10">
    <source>
        <dbReference type="Proteomes" id="UP000204391"/>
    </source>
</evidence>
<dbReference type="InterPro" id="IPR036458">
    <property type="entry name" value="Na:dicarbo_symporter_sf"/>
</dbReference>
<dbReference type="AlphaFoldDB" id="A0A221M9F2"/>
<organism evidence="9 10">
    <name type="scientific">Virgibacillus necropolis</name>
    <dbReference type="NCBI Taxonomy" id="163877"/>
    <lineage>
        <taxon>Bacteria</taxon>
        <taxon>Bacillati</taxon>
        <taxon>Bacillota</taxon>
        <taxon>Bacilli</taxon>
        <taxon>Bacillales</taxon>
        <taxon>Bacillaceae</taxon>
        <taxon>Virgibacillus</taxon>
    </lineage>
</organism>
<proteinExistence type="predicted"/>
<dbReference type="PRINTS" id="PR00173">
    <property type="entry name" value="EDTRNSPORT"/>
</dbReference>
<keyword evidence="7 8" id="KW-0472">Membrane</keyword>
<feature type="transmembrane region" description="Helical" evidence="8">
    <location>
        <begin position="143"/>
        <end position="161"/>
    </location>
</feature>
<evidence type="ECO:0000256" key="6">
    <source>
        <dbReference type="ARBA" id="ARBA00022989"/>
    </source>
</evidence>
<feature type="transmembrane region" description="Helical" evidence="8">
    <location>
        <begin position="41"/>
        <end position="62"/>
    </location>
</feature>
<dbReference type="GO" id="GO:0005886">
    <property type="term" value="C:plasma membrane"/>
    <property type="evidence" value="ECO:0007669"/>
    <property type="project" value="UniProtKB-SubCell"/>
</dbReference>
<dbReference type="GO" id="GO:0015293">
    <property type="term" value="F:symporter activity"/>
    <property type="evidence" value="ECO:0007669"/>
    <property type="project" value="UniProtKB-KW"/>
</dbReference>
<evidence type="ECO:0000256" key="7">
    <source>
        <dbReference type="ARBA" id="ARBA00023136"/>
    </source>
</evidence>
<evidence type="ECO:0000256" key="4">
    <source>
        <dbReference type="ARBA" id="ARBA00022692"/>
    </source>
</evidence>
<comment type="subcellular location">
    <subcellularLocation>
        <location evidence="1">Cell membrane</location>
        <topology evidence="1">Multi-pass membrane protein</topology>
    </subcellularLocation>
</comment>
<name>A0A221M9F2_9BACI</name>
<dbReference type="Proteomes" id="UP000204391">
    <property type="component" value="Chromosome"/>
</dbReference>
<dbReference type="OrthoDB" id="9768885at2"/>
<keyword evidence="3" id="KW-1003">Cell membrane</keyword>
<feature type="transmembrane region" description="Helical" evidence="8">
    <location>
        <begin position="329"/>
        <end position="353"/>
    </location>
</feature>
<dbReference type="Pfam" id="PF00375">
    <property type="entry name" value="SDF"/>
    <property type="match status" value="1"/>
</dbReference>
<dbReference type="KEGG" id="vne:CFK40_04270"/>
<feature type="transmembrane region" description="Helical" evidence="8">
    <location>
        <begin position="212"/>
        <end position="239"/>
    </location>
</feature>
<evidence type="ECO:0000256" key="1">
    <source>
        <dbReference type="ARBA" id="ARBA00004651"/>
    </source>
</evidence>
<dbReference type="Gene3D" id="1.10.3860.10">
    <property type="entry name" value="Sodium:dicarboxylate symporter"/>
    <property type="match status" value="1"/>
</dbReference>
<dbReference type="RefSeq" id="WP_089530894.1">
    <property type="nucleotide sequence ID" value="NZ_CP022437.1"/>
</dbReference>
<feature type="transmembrane region" description="Helical" evidence="8">
    <location>
        <begin position="300"/>
        <end position="317"/>
    </location>
</feature>
<dbReference type="GO" id="GO:0006835">
    <property type="term" value="P:dicarboxylic acid transport"/>
    <property type="evidence" value="ECO:0007669"/>
    <property type="project" value="TreeGrafter"/>
</dbReference>
<dbReference type="InterPro" id="IPR018107">
    <property type="entry name" value="Na-dicarboxylate_symporter_CS"/>
</dbReference>
<sequence length="416" mass="44435">MKKMSLSTKVLIGFVLGIIIALIFKEKATVVKPLGDLFLNLIKMIVVPLVFFSIVSGITSMNNFTKLKRIGGKVLLFYIATTICAGTIGLLVANLISPGSSVTLDEIEVKPGQFEEEATPSVVDTIVSMFPTNPFNSLVEGNLMQVIVFSIFLGISMVLLGDKVQTFKKFFDNGAEVMYKITDIVMKFSPIGVAALIATTIGEYGAKVLGSITALIIADYVGLLLICFGLYALIIKFFVKMKLGTFYKSALKIWPITASTTSSSGTLPYTMEVVERDLGVSKSLTGFSLPLGATINMDGAVNYFAIAVIFVAQIYGIELTITQQITTILLATLISVGAPGIPGGGIVMTIMLLTTMGLPLEIMGLIAGIYRVIDMGHTSLNVTGDMVCTLAVAKSENLISDTKPGENSEDINAKVV</sequence>
<keyword evidence="10" id="KW-1185">Reference proteome</keyword>
<feature type="transmembrane region" description="Helical" evidence="8">
    <location>
        <begin position="74"/>
        <end position="96"/>
    </location>
</feature>
<evidence type="ECO:0000256" key="8">
    <source>
        <dbReference type="SAM" id="Phobius"/>
    </source>
</evidence>
<dbReference type="InterPro" id="IPR001991">
    <property type="entry name" value="Na-dicarboxylate_symporter"/>
</dbReference>
<keyword evidence="6 8" id="KW-1133">Transmembrane helix</keyword>
<keyword evidence="2" id="KW-0813">Transport</keyword>
<dbReference type="PROSITE" id="PS00713">
    <property type="entry name" value="NA_DICARBOXYL_SYMP_1"/>
    <property type="match status" value="1"/>
</dbReference>
<gene>
    <name evidence="9" type="ORF">CFK40_04270</name>
</gene>
<evidence type="ECO:0000256" key="3">
    <source>
        <dbReference type="ARBA" id="ARBA00022475"/>
    </source>
</evidence>
<evidence type="ECO:0000256" key="2">
    <source>
        <dbReference type="ARBA" id="ARBA00022448"/>
    </source>
</evidence>